<evidence type="ECO:0000313" key="16">
    <source>
        <dbReference type="Proteomes" id="UP001379533"/>
    </source>
</evidence>
<dbReference type="Gene3D" id="3.30.1360.60">
    <property type="entry name" value="Glucose permease domain IIB"/>
    <property type="match status" value="2"/>
</dbReference>
<evidence type="ECO:0000256" key="11">
    <source>
        <dbReference type="PROSITE-ProRule" id="PRU00421"/>
    </source>
</evidence>
<dbReference type="CDD" id="cd00212">
    <property type="entry name" value="PTS_IIB_glc"/>
    <property type="match status" value="1"/>
</dbReference>
<dbReference type="Proteomes" id="UP001379533">
    <property type="component" value="Chromosome"/>
</dbReference>
<keyword evidence="7 12" id="KW-0812">Transmembrane</keyword>
<dbReference type="Pfam" id="PF02378">
    <property type="entry name" value="PTS_EIIC"/>
    <property type="match status" value="1"/>
</dbReference>
<name>A0ABZ2KCS4_9BACT</name>
<dbReference type="InterPro" id="IPR036878">
    <property type="entry name" value="Glu_permease_IIB"/>
</dbReference>
<evidence type="ECO:0000256" key="1">
    <source>
        <dbReference type="ARBA" id="ARBA00004651"/>
    </source>
</evidence>
<keyword evidence="3" id="KW-1003">Cell membrane</keyword>
<feature type="transmembrane region" description="Helical" evidence="12">
    <location>
        <begin position="172"/>
        <end position="192"/>
    </location>
</feature>
<feature type="transmembrane region" description="Helical" evidence="12">
    <location>
        <begin position="233"/>
        <end position="254"/>
    </location>
</feature>
<protein>
    <submittedName>
        <fullName evidence="15">N-acetylglucosamine-specific PTS transporter subunit IIBC</fullName>
        <ecNumber evidence="15">2.7.1.193</ecNumber>
    </submittedName>
</protein>
<evidence type="ECO:0000256" key="8">
    <source>
        <dbReference type="ARBA" id="ARBA00022777"/>
    </source>
</evidence>
<organism evidence="15 16">
    <name type="scientific">Pendulispora brunnea</name>
    <dbReference type="NCBI Taxonomy" id="2905690"/>
    <lineage>
        <taxon>Bacteria</taxon>
        <taxon>Pseudomonadati</taxon>
        <taxon>Myxococcota</taxon>
        <taxon>Myxococcia</taxon>
        <taxon>Myxococcales</taxon>
        <taxon>Sorangiineae</taxon>
        <taxon>Pendulisporaceae</taxon>
        <taxon>Pendulispora</taxon>
    </lineage>
</organism>
<dbReference type="PANTHER" id="PTHR30009:SF4">
    <property type="entry name" value="PTS SYSTEM N-ACETYLGLUCOSAMINE-SPECIFIC EIICBA COMPONENT"/>
    <property type="match status" value="1"/>
</dbReference>
<dbReference type="PROSITE" id="PS51103">
    <property type="entry name" value="PTS_EIIC_TYPE_1"/>
    <property type="match status" value="1"/>
</dbReference>
<feature type="active site" description="Phosphocysteine intermediate; for EIIB activity" evidence="11">
    <location>
        <position position="412"/>
    </location>
</feature>
<dbReference type="EMBL" id="CP089982">
    <property type="protein sequence ID" value="WXA95272.1"/>
    <property type="molecule type" value="Genomic_DNA"/>
</dbReference>
<dbReference type="InterPro" id="IPR018113">
    <property type="entry name" value="PTrfase_EIIB_Cys"/>
</dbReference>
<feature type="transmembrane region" description="Helical" evidence="12">
    <location>
        <begin position="289"/>
        <end position="313"/>
    </location>
</feature>
<dbReference type="PROSITE" id="PS51098">
    <property type="entry name" value="PTS_EIIB_TYPE_1"/>
    <property type="match status" value="1"/>
</dbReference>
<feature type="transmembrane region" description="Helical" evidence="12">
    <location>
        <begin position="12"/>
        <end position="30"/>
    </location>
</feature>
<feature type="transmembrane region" description="Helical" evidence="12">
    <location>
        <begin position="71"/>
        <end position="89"/>
    </location>
</feature>
<feature type="transmembrane region" description="Helical" evidence="12">
    <location>
        <begin position="139"/>
        <end position="160"/>
    </location>
</feature>
<dbReference type="EC" id="2.7.1.193" evidence="15"/>
<keyword evidence="9 12" id="KW-1133">Transmembrane helix</keyword>
<dbReference type="InterPro" id="IPR010974">
    <property type="entry name" value="PTS_IIBC_nag"/>
</dbReference>
<evidence type="ECO:0000256" key="9">
    <source>
        <dbReference type="ARBA" id="ARBA00022989"/>
    </source>
</evidence>
<keyword evidence="10 12" id="KW-0472">Membrane</keyword>
<reference evidence="15 16" key="1">
    <citation type="submission" date="2021-12" db="EMBL/GenBank/DDBJ databases">
        <title>Discovery of the Pendulisporaceae a myxobacterial family with distinct sporulation behavior and unique specialized metabolism.</title>
        <authorList>
            <person name="Garcia R."/>
            <person name="Popoff A."/>
            <person name="Bader C.D."/>
            <person name="Loehr J."/>
            <person name="Walesch S."/>
            <person name="Walt C."/>
            <person name="Boldt J."/>
            <person name="Bunk B."/>
            <person name="Haeckl F.J.F.P.J."/>
            <person name="Gunesch A.P."/>
            <person name="Birkelbach J."/>
            <person name="Nuebel U."/>
            <person name="Pietschmann T."/>
            <person name="Bach T."/>
            <person name="Mueller R."/>
        </authorList>
    </citation>
    <scope>NUCLEOTIDE SEQUENCE [LARGE SCALE GENOMIC DNA]</scope>
    <source>
        <strain evidence="15 16">MSr12523</strain>
    </source>
</reference>
<keyword evidence="2" id="KW-0813">Transport</keyword>
<dbReference type="SUPFAM" id="SSF55604">
    <property type="entry name" value="Glucose permease domain IIB"/>
    <property type="match status" value="2"/>
</dbReference>
<gene>
    <name evidence="15" type="primary">nagE</name>
    <name evidence="15" type="ORF">LZC95_00260</name>
</gene>
<keyword evidence="6" id="KW-0598">Phosphotransferase system</keyword>
<evidence type="ECO:0000259" key="13">
    <source>
        <dbReference type="PROSITE" id="PS51098"/>
    </source>
</evidence>
<feature type="transmembrane region" description="Helical" evidence="12">
    <location>
        <begin position="42"/>
        <end position="65"/>
    </location>
</feature>
<evidence type="ECO:0000259" key="14">
    <source>
        <dbReference type="PROSITE" id="PS51103"/>
    </source>
</evidence>
<dbReference type="Pfam" id="PF00367">
    <property type="entry name" value="PTS_EIIB"/>
    <property type="match status" value="1"/>
</dbReference>
<accession>A0ABZ2KCS4</accession>
<keyword evidence="8" id="KW-0418">Kinase</keyword>
<feature type="transmembrane region" description="Helical" evidence="12">
    <location>
        <begin position="101"/>
        <end position="119"/>
    </location>
</feature>
<feature type="transmembrane region" description="Helical" evidence="12">
    <location>
        <begin position="344"/>
        <end position="366"/>
    </location>
</feature>
<dbReference type="NCBIfam" id="TIGR01998">
    <property type="entry name" value="PTS-II-BC-nag"/>
    <property type="match status" value="1"/>
</dbReference>
<proteinExistence type="predicted"/>
<evidence type="ECO:0000256" key="5">
    <source>
        <dbReference type="ARBA" id="ARBA00022679"/>
    </source>
</evidence>
<dbReference type="NCBIfam" id="TIGR00826">
    <property type="entry name" value="EIIB_glc"/>
    <property type="match status" value="1"/>
</dbReference>
<dbReference type="InterPro" id="IPR003352">
    <property type="entry name" value="PTS_EIIC"/>
</dbReference>
<evidence type="ECO:0000256" key="10">
    <source>
        <dbReference type="ARBA" id="ARBA00023136"/>
    </source>
</evidence>
<evidence type="ECO:0000256" key="4">
    <source>
        <dbReference type="ARBA" id="ARBA00022597"/>
    </source>
</evidence>
<keyword evidence="5 15" id="KW-0808">Transferase</keyword>
<sequence length="574" mass="60397">MSQINFGKVQQLGRALMLPIAVLPLAGLLLRLGQPDMLDIKVVAQAGDAIFGNLPLLFAIGVAVGFAKENAGVAGLAGSVGYLVMTAVIKAMEDPNAKEKINMGVLGGIFCGVVAGLLYNRFKDIKLPEYLAFFGGKRFVPIVTGFLCVFAGIVFGLIWLPIQHVIAALGNWLLEAGALGVFVYGILNRLLLVTGLHHVINSMVWTVFGDFTDAAGKVVHGDLPRFFAQDPHAGIFMTGFFPVMMFGLPAACLAMYRSARPENRKAVGGLLFSMALTSFLTGVTEPVEFAFVFLAPALYAVHAVLTGIAFVIVNALHIRLGFNFSAGVIDYVLSYGIAENPLLLFPVGLAYFAVYYVVFAACIRYFNLATPGREAPEAAASAAPLVVGDAERAYAFIRALGGAKNLVEVDACTTRLRLTVGANDIIDEPALKRLGAKGVVRPGPRTLQVVLGPEADLVADTIRAALAEGGANLEPRPAAASPAAAPKPAIRQAGSVTGIDRAAWVAALGGENNLRVTEPVAGSRLRAELVDADKVDEGALKRLGAQAVQRFSSTLVHVIVGPKSVDLAAALISP</sequence>
<evidence type="ECO:0000256" key="3">
    <source>
        <dbReference type="ARBA" id="ARBA00022475"/>
    </source>
</evidence>
<evidence type="ECO:0000256" key="7">
    <source>
        <dbReference type="ARBA" id="ARBA00022692"/>
    </source>
</evidence>
<keyword evidence="16" id="KW-1185">Reference proteome</keyword>
<feature type="domain" description="PTS EIIB type-1" evidence="13">
    <location>
        <begin position="390"/>
        <end position="472"/>
    </location>
</feature>
<evidence type="ECO:0000256" key="6">
    <source>
        <dbReference type="ARBA" id="ARBA00022683"/>
    </source>
</evidence>
<comment type="subcellular location">
    <subcellularLocation>
        <location evidence="1">Cell membrane</location>
        <topology evidence="1">Multi-pass membrane protein</topology>
    </subcellularLocation>
</comment>
<dbReference type="PANTHER" id="PTHR30009">
    <property type="entry name" value="CYTOCHROME C-TYPE SYNTHESIS PROTEIN AND PTS TRANSMEMBRANE COMPONENT"/>
    <property type="match status" value="1"/>
</dbReference>
<keyword evidence="4" id="KW-0762">Sugar transport</keyword>
<dbReference type="InterPro" id="IPR050429">
    <property type="entry name" value="PTS_Glucose_EIICBA"/>
</dbReference>
<evidence type="ECO:0000256" key="12">
    <source>
        <dbReference type="SAM" id="Phobius"/>
    </source>
</evidence>
<feature type="transmembrane region" description="Helical" evidence="12">
    <location>
        <begin position="266"/>
        <end position="283"/>
    </location>
</feature>
<evidence type="ECO:0000313" key="15">
    <source>
        <dbReference type="EMBL" id="WXA95272.1"/>
    </source>
</evidence>
<dbReference type="InterPro" id="IPR001996">
    <property type="entry name" value="PTS_IIB_1"/>
</dbReference>
<dbReference type="RefSeq" id="WP_394845880.1">
    <property type="nucleotide sequence ID" value="NZ_CP089982.1"/>
</dbReference>
<feature type="domain" description="PTS EIIC type-1" evidence="14">
    <location>
        <begin position="3"/>
        <end position="375"/>
    </location>
</feature>
<dbReference type="InterPro" id="IPR013013">
    <property type="entry name" value="PTS_EIIC_1"/>
</dbReference>
<evidence type="ECO:0000256" key="2">
    <source>
        <dbReference type="ARBA" id="ARBA00022448"/>
    </source>
</evidence>
<dbReference type="GO" id="GO:0103111">
    <property type="term" value="F:protein-N(pi)-phosphohistidine--N-acetyl-D-glucosamine phosphotransferase activity"/>
    <property type="evidence" value="ECO:0007669"/>
    <property type="project" value="UniProtKB-EC"/>
</dbReference>